<name>A0A0G9K5F2_9BACT</name>
<dbReference type="PATRIC" id="fig|1447256.3.peg.491"/>
<evidence type="ECO:0000313" key="1">
    <source>
        <dbReference type="EMBL" id="KLE01686.1"/>
    </source>
</evidence>
<organism evidence="1 2">
    <name type="scientific">Aliarcobacter butzleri L348</name>
    <dbReference type="NCBI Taxonomy" id="1447256"/>
    <lineage>
        <taxon>Bacteria</taxon>
        <taxon>Pseudomonadati</taxon>
        <taxon>Campylobacterota</taxon>
        <taxon>Epsilonproteobacteria</taxon>
        <taxon>Campylobacterales</taxon>
        <taxon>Arcobacteraceae</taxon>
        <taxon>Aliarcobacter</taxon>
    </lineage>
</organism>
<accession>A0A0G9K5F2</accession>
<comment type="caution">
    <text evidence="1">The sequence shown here is derived from an EMBL/GenBank/DDBJ whole genome shotgun (WGS) entry which is preliminary data.</text>
</comment>
<dbReference type="EMBL" id="JAIQ01000059">
    <property type="protein sequence ID" value="KLE01686.1"/>
    <property type="molecule type" value="Genomic_DNA"/>
</dbReference>
<protein>
    <submittedName>
        <fullName evidence="1">Uncharacterized protein</fullName>
    </submittedName>
</protein>
<dbReference type="AlphaFoldDB" id="A0A0G9K5F2"/>
<reference evidence="1 2" key="1">
    <citation type="submission" date="2014-01" db="EMBL/GenBank/DDBJ databases">
        <title>Development of a Comparative Genomic Fingerprinting Assay for High Resolution Genotyping of Arcobacter butzleri.</title>
        <authorList>
            <person name="Webb A.L."/>
            <person name="Inglis G.D."/>
            <person name="Kruczkiewicz P."/>
            <person name="Selinger L.B."/>
            <person name="Taboada E.N."/>
        </authorList>
    </citation>
    <scope>NUCLEOTIDE SEQUENCE [LARGE SCALE GENOMIC DNA]</scope>
    <source>
        <strain evidence="1 2">L348</strain>
    </source>
</reference>
<sequence length="50" mass="5787">MSLFLNIIKKIFKVGHFSTKINGTTYFRINGNWLNGEEILKIRMGNNNIS</sequence>
<gene>
    <name evidence="1" type="ORF">AA20_02570</name>
</gene>
<dbReference type="Proteomes" id="UP000035514">
    <property type="component" value="Unassembled WGS sequence"/>
</dbReference>
<proteinExistence type="predicted"/>
<evidence type="ECO:0000313" key="2">
    <source>
        <dbReference type="Proteomes" id="UP000035514"/>
    </source>
</evidence>